<dbReference type="Proteomes" id="UP000184048">
    <property type="component" value="Unassembled WGS sequence"/>
</dbReference>
<dbReference type="STRING" id="1121884.SAMN02745131_04172"/>
<dbReference type="FunFam" id="2.30.180.10:FF:000032">
    <property type="entry name" value="Fasciclin domain-containing protein, putative"/>
    <property type="match status" value="1"/>
</dbReference>
<dbReference type="SUPFAM" id="SSF82153">
    <property type="entry name" value="FAS1 domain"/>
    <property type="match status" value="1"/>
</dbReference>
<accession>A0A1M5GKC6</accession>
<dbReference type="PANTHER" id="PTHR10900:SF77">
    <property type="entry name" value="FI19380P1"/>
    <property type="match status" value="1"/>
</dbReference>
<dbReference type="Pfam" id="PF02469">
    <property type="entry name" value="Fasciclin"/>
    <property type="match status" value="1"/>
</dbReference>
<dbReference type="PROSITE" id="PS50213">
    <property type="entry name" value="FAS1"/>
    <property type="match status" value="1"/>
</dbReference>
<dbReference type="RefSeq" id="WP_072837278.1">
    <property type="nucleotide sequence ID" value="NZ_FQUU01000035.1"/>
</dbReference>
<dbReference type="InterPro" id="IPR036378">
    <property type="entry name" value="FAS1_dom_sf"/>
</dbReference>
<dbReference type="InterPro" id="IPR000782">
    <property type="entry name" value="FAS1_domain"/>
</dbReference>
<dbReference type="EMBL" id="FQUU01000035">
    <property type="protein sequence ID" value="SHG04146.1"/>
    <property type="molecule type" value="Genomic_DNA"/>
</dbReference>
<reference evidence="2 3" key="1">
    <citation type="submission" date="2016-11" db="EMBL/GenBank/DDBJ databases">
        <authorList>
            <person name="Jaros S."/>
            <person name="Januszkiewicz K."/>
            <person name="Wedrychowicz H."/>
        </authorList>
    </citation>
    <scope>NUCLEOTIDE SEQUENCE [LARGE SCALE GENOMIC DNA]</scope>
    <source>
        <strain evidence="2 3">DSM 18119</strain>
    </source>
</reference>
<dbReference type="SMART" id="SM00554">
    <property type="entry name" value="FAS1"/>
    <property type="match status" value="1"/>
</dbReference>
<keyword evidence="3" id="KW-1185">Reference proteome</keyword>
<dbReference type="Gene3D" id="2.30.180.10">
    <property type="entry name" value="FAS1 domain"/>
    <property type="match status" value="1"/>
</dbReference>
<dbReference type="AlphaFoldDB" id="A0A1M5GKC6"/>
<gene>
    <name evidence="2" type="ORF">SAMN02745131_04172</name>
</gene>
<feature type="domain" description="FAS1" evidence="1">
    <location>
        <begin position="1"/>
        <end position="133"/>
    </location>
</feature>
<proteinExistence type="predicted"/>
<protein>
    <submittedName>
        <fullName evidence="2">Fasciclin domain-containing protein</fullName>
    </submittedName>
</protein>
<dbReference type="InterPro" id="IPR050904">
    <property type="entry name" value="Adhesion/Biosynth-related"/>
</dbReference>
<dbReference type="OrthoDB" id="9800666at2"/>
<dbReference type="PANTHER" id="PTHR10900">
    <property type="entry name" value="PERIOSTIN-RELATED"/>
    <property type="match status" value="1"/>
</dbReference>
<evidence type="ECO:0000313" key="3">
    <source>
        <dbReference type="Proteomes" id="UP000184048"/>
    </source>
</evidence>
<name>A0A1M5GKC6_9BACT</name>
<evidence type="ECO:0000313" key="2">
    <source>
        <dbReference type="EMBL" id="SHG04146.1"/>
    </source>
</evidence>
<evidence type="ECO:0000259" key="1">
    <source>
        <dbReference type="PROSITE" id="PS50213"/>
    </source>
</evidence>
<organism evidence="2 3">
    <name type="scientific">Flavisolibacter ginsengisoli DSM 18119</name>
    <dbReference type="NCBI Taxonomy" id="1121884"/>
    <lineage>
        <taxon>Bacteria</taxon>
        <taxon>Pseudomonadati</taxon>
        <taxon>Bacteroidota</taxon>
        <taxon>Chitinophagia</taxon>
        <taxon>Chitinophagales</taxon>
        <taxon>Chitinophagaceae</taxon>
        <taxon>Flavisolibacter</taxon>
    </lineage>
</organism>
<sequence>MSYITQVIFTDKHMTTLKKGILASGLSQRLSTQGPFTFFAPSDEAFAKMESGAIAHLLEPAQKEQLADLLNHHLVIGKINVKDMTHGDKLKTANGKELSVEIINGTVSLNGIEIHHSDVATTNGVIHSLDTVLAN</sequence>
<dbReference type="GO" id="GO:0005615">
    <property type="term" value="C:extracellular space"/>
    <property type="evidence" value="ECO:0007669"/>
    <property type="project" value="TreeGrafter"/>
</dbReference>